<dbReference type="EMBL" id="ADNJ02000006">
    <property type="protein sequence ID" value="EFY98016.1"/>
    <property type="molecule type" value="Genomic_DNA"/>
</dbReference>
<proteinExistence type="predicted"/>
<reference evidence="1 2" key="2">
    <citation type="journal article" date="2014" name="Proc. Natl. Acad. Sci. U.S.A.">
        <title>Trajectory and genomic determinants of fungal-pathogen speciation and host adaptation.</title>
        <authorList>
            <person name="Hu X."/>
            <person name="Xiao G."/>
            <person name="Zheng P."/>
            <person name="Shang Y."/>
            <person name="Su Y."/>
            <person name="Zhang X."/>
            <person name="Liu X."/>
            <person name="Zhan S."/>
            <person name="St Leger R.J."/>
            <person name="Wang C."/>
        </authorList>
    </citation>
    <scope>GENOME REANNOTATION</scope>
    <source>
        <strain evidence="2">ARSEF 23 / ATCC MYA-3075</strain>
    </source>
</reference>
<dbReference type="GeneID" id="19260411"/>
<gene>
    <name evidence="1" type="ORF">MAA_06125</name>
</gene>
<dbReference type="OrthoDB" id="4933837at2759"/>
<organism evidence="1 2">
    <name type="scientific">Metarhizium robertsii (strain ARSEF 23 / ATCC MYA-3075)</name>
    <name type="common">Metarhizium anisopliae (strain ARSEF 23)</name>
    <dbReference type="NCBI Taxonomy" id="655844"/>
    <lineage>
        <taxon>Eukaryota</taxon>
        <taxon>Fungi</taxon>
        <taxon>Dikarya</taxon>
        <taxon>Ascomycota</taxon>
        <taxon>Pezizomycotina</taxon>
        <taxon>Sordariomycetes</taxon>
        <taxon>Hypocreomycetidae</taxon>
        <taxon>Hypocreales</taxon>
        <taxon>Clavicipitaceae</taxon>
        <taxon>Metarhizium</taxon>
    </lineage>
</organism>
<evidence type="ECO:0000313" key="1">
    <source>
        <dbReference type="EMBL" id="EFY98016.1"/>
    </source>
</evidence>
<evidence type="ECO:0000313" key="2">
    <source>
        <dbReference type="Proteomes" id="UP000002498"/>
    </source>
</evidence>
<name>E9F1S7_METRA</name>
<accession>E9F1S7</accession>
<dbReference type="HOGENOM" id="CLU_597263_0_0_1"/>
<sequence>MPPTNGDIIKLLQALRAENEFGVLSEGEDEQILRQIYSPLKSRFCRTCKGSKTSSVNYGKIQKIDCRKDLEKVSSNFARWQLNPLEFWERPVLEPLKYSDVSNNRARYFVLSAAKLDSQITDQEILQRFVAIEIYALFKRVSEEHSTYVTDDRVGFFLRRLGLPVSEEQVKTYGNIIRRGKKVVSFCKKLMQSERSDGFDGDENEDIIAIDYGALFISSLPNSMWDTYGLVGEDQKHAIQHLRKIGIIEAAKATGADNMARDLLKFHQKILWMPNIGSGSSKRGANQCQTGGNSKRPRIEFAPNEVNTQPLEVDDSGRFVENSCDTRQLIALASAACATEAGFSLQSGERRDPPNPLPIDQRVYSDAASLSHLNASPGDLSHPNGPGNAPSLSIEELLQPLGTDNFVGVPSLSIEELLQPLGTDNFVGVPSLSIEELLQPLCADNFVGPPLLSIDALLQNSEMNCEVQDVATSGWPLP</sequence>
<protein>
    <submittedName>
        <fullName evidence="1">Uncharacterized protein</fullName>
    </submittedName>
</protein>
<dbReference type="RefSeq" id="XP_007822314.1">
    <property type="nucleotide sequence ID" value="XM_007824123.1"/>
</dbReference>
<dbReference type="KEGG" id="maj:MAA_06125"/>
<dbReference type="Proteomes" id="UP000002498">
    <property type="component" value="Unassembled WGS sequence"/>
</dbReference>
<reference evidence="1 2" key="1">
    <citation type="journal article" date="2011" name="PLoS Genet.">
        <title>Genome sequencing and comparative transcriptomics of the model entomopathogenic fungi Metarhizium anisopliae and M. acridum.</title>
        <authorList>
            <person name="Gao Q."/>
            <person name="Jin K."/>
            <person name="Ying S.H."/>
            <person name="Zhang Y."/>
            <person name="Xiao G."/>
            <person name="Shang Y."/>
            <person name="Duan Z."/>
            <person name="Hu X."/>
            <person name="Xie X.Q."/>
            <person name="Zhou G."/>
            <person name="Peng G."/>
            <person name="Luo Z."/>
            <person name="Huang W."/>
            <person name="Wang B."/>
            <person name="Fang W."/>
            <person name="Wang S."/>
            <person name="Zhong Y."/>
            <person name="Ma L.J."/>
            <person name="St Leger R.J."/>
            <person name="Zhao G.P."/>
            <person name="Pei Y."/>
            <person name="Feng M.G."/>
            <person name="Xia Y."/>
            <person name="Wang C."/>
        </authorList>
    </citation>
    <scope>NUCLEOTIDE SEQUENCE [LARGE SCALE GENOMIC DNA]</scope>
    <source>
        <strain evidence="2">ARSEF 23 / ATCC MYA-3075</strain>
    </source>
</reference>
<keyword evidence="2" id="KW-1185">Reference proteome</keyword>
<comment type="caution">
    <text evidence="1">The sequence shown here is derived from an EMBL/GenBank/DDBJ whole genome shotgun (WGS) entry which is preliminary data.</text>
</comment>
<dbReference type="AlphaFoldDB" id="E9F1S7"/>